<dbReference type="EMBL" id="CAUOFW020006625">
    <property type="protein sequence ID" value="CAK9175505.1"/>
    <property type="molecule type" value="Genomic_DNA"/>
</dbReference>
<dbReference type="PANTHER" id="PTHR10434">
    <property type="entry name" value="1-ACYL-SN-GLYCEROL-3-PHOSPHATE ACYLTRANSFERASE"/>
    <property type="match status" value="1"/>
</dbReference>
<evidence type="ECO:0000256" key="2">
    <source>
        <dbReference type="ARBA" id="ARBA00023315"/>
    </source>
</evidence>
<reference evidence="3 4" key="1">
    <citation type="submission" date="2024-02" db="EMBL/GenBank/DDBJ databases">
        <authorList>
            <person name="Vignale AGUSTIN F."/>
            <person name="Sosa J E."/>
            <person name="Modenutti C."/>
        </authorList>
    </citation>
    <scope>NUCLEOTIDE SEQUENCE [LARGE SCALE GENOMIC DNA]</scope>
</reference>
<gene>
    <name evidence="3" type="ORF">ILEXP_LOCUS45309</name>
</gene>
<name>A0ABC8U2E5_9AQUA</name>
<protein>
    <recommendedName>
        <fullName evidence="5">1-acyl-sn-glycerol-3-phosphate acyltransferase</fullName>
    </recommendedName>
</protein>
<dbReference type="Proteomes" id="UP001642360">
    <property type="component" value="Unassembled WGS sequence"/>
</dbReference>
<dbReference type="AlphaFoldDB" id="A0ABC8U2E5"/>
<organism evidence="3 4">
    <name type="scientific">Ilex paraguariensis</name>
    <name type="common">yerba mate</name>
    <dbReference type="NCBI Taxonomy" id="185542"/>
    <lineage>
        <taxon>Eukaryota</taxon>
        <taxon>Viridiplantae</taxon>
        <taxon>Streptophyta</taxon>
        <taxon>Embryophyta</taxon>
        <taxon>Tracheophyta</taxon>
        <taxon>Spermatophyta</taxon>
        <taxon>Magnoliopsida</taxon>
        <taxon>eudicotyledons</taxon>
        <taxon>Gunneridae</taxon>
        <taxon>Pentapetalae</taxon>
        <taxon>asterids</taxon>
        <taxon>campanulids</taxon>
        <taxon>Aquifoliales</taxon>
        <taxon>Aquifoliaceae</taxon>
        <taxon>Ilex</taxon>
    </lineage>
</organism>
<dbReference type="SUPFAM" id="SSF69593">
    <property type="entry name" value="Glycerol-3-phosphate (1)-acyltransferase"/>
    <property type="match status" value="1"/>
</dbReference>
<proteinExistence type="predicted"/>
<comment type="caution">
    <text evidence="3">The sequence shown here is derived from an EMBL/GenBank/DDBJ whole genome shotgun (WGS) entry which is preliminary data.</text>
</comment>
<sequence>MPVTKAGALRSHKGFVHLALQSRRPIVPIVLTGTHLAWRKGSFHLRAAPLTVKYLPPIRTDDWTADKIEDYVKMVHDVYVKNLPKSQRPAVIEGAGFSS</sequence>
<dbReference type="PANTHER" id="PTHR10434:SF11">
    <property type="entry name" value="1-ACYL-SN-GLYCEROL-3-PHOSPHATE ACYLTRANSFERASE"/>
    <property type="match status" value="1"/>
</dbReference>
<evidence type="ECO:0000256" key="1">
    <source>
        <dbReference type="ARBA" id="ARBA00022679"/>
    </source>
</evidence>
<keyword evidence="2" id="KW-0012">Acyltransferase</keyword>
<evidence type="ECO:0000313" key="3">
    <source>
        <dbReference type="EMBL" id="CAK9175505.1"/>
    </source>
</evidence>
<accession>A0ABC8U2E5</accession>
<dbReference type="GO" id="GO:0016746">
    <property type="term" value="F:acyltransferase activity"/>
    <property type="evidence" value="ECO:0007669"/>
    <property type="project" value="UniProtKB-KW"/>
</dbReference>
<keyword evidence="1" id="KW-0808">Transferase</keyword>
<evidence type="ECO:0008006" key="5">
    <source>
        <dbReference type="Google" id="ProtNLM"/>
    </source>
</evidence>
<keyword evidence="4" id="KW-1185">Reference proteome</keyword>
<evidence type="ECO:0000313" key="4">
    <source>
        <dbReference type="Proteomes" id="UP001642360"/>
    </source>
</evidence>